<protein>
    <recommendedName>
        <fullName evidence="1">Archaeal Rqc2 homolog aRqcH</fullName>
        <shortName evidence="1">aRqcH</shortName>
    </recommendedName>
</protein>
<comment type="function">
    <text evidence="1">Probably part of the ribosome quality control system (RQC). May mediate the addition of alanine residues (Ala tailing) to incompletely synthesized nascent chains from stalled ribosomes, leading to their degradation.</text>
</comment>
<dbReference type="GO" id="GO:1990112">
    <property type="term" value="C:RQC complex"/>
    <property type="evidence" value="ECO:0007669"/>
    <property type="project" value="TreeGrafter"/>
</dbReference>
<comment type="subunit">
    <text evidence="1">Associates with stalled 50S ribosomal subunits.</text>
</comment>
<evidence type="ECO:0000259" key="3">
    <source>
        <dbReference type="Pfam" id="PF05670"/>
    </source>
</evidence>
<dbReference type="InterPro" id="IPR043681">
    <property type="entry name" value="RqcH_archaeal"/>
</dbReference>
<evidence type="ECO:0000256" key="2">
    <source>
        <dbReference type="SAM" id="MobiDB-lite"/>
    </source>
</evidence>
<reference evidence="4" key="1">
    <citation type="submission" date="2022-06" db="EMBL/GenBank/DDBJ databases">
        <title>Diverse halophilic archaea isolated from saline environments.</title>
        <authorList>
            <person name="Cui H.-L."/>
        </authorList>
    </citation>
    <scope>NUCLEOTIDE SEQUENCE</scope>
    <source>
        <strain evidence="4">WLHS1</strain>
    </source>
</reference>
<keyword evidence="5" id="KW-1185">Reference proteome</keyword>
<dbReference type="InterPro" id="IPR008532">
    <property type="entry name" value="NFACT_RNA-bd"/>
</dbReference>
<keyword evidence="1" id="KW-0820">tRNA-binding</keyword>
<dbReference type="GO" id="GO:0072344">
    <property type="term" value="P:rescue of stalled ribosome"/>
    <property type="evidence" value="ECO:0007669"/>
    <property type="project" value="UniProtKB-UniRule"/>
</dbReference>
<dbReference type="AlphaFoldDB" id="A0A9E7N8F4"/>
<evidence type="ECO:0000313" key="4">
    <source>
        <dbReference type="EMBL" id="UTF52012.1"/>
    </source>
</evidence>
<dbReference type="Gene3D" id="2.30.310.10">
    <property type="entry name" value="ibrinogen binding protein from staphylococcus aureus domain"/>
    <property type="match status" value="1"/>
</dbReference>
<accession>A0A9E7N8F4</accession>
<dbReference type="GO" id="GO:0000049">
    <property type="term" value="F:tRNA binding"/>
    <property type="evidence" value="ECO:0007669"/>
    <property type="project" value="UniProtKB-UniRule"/>
</dbReference>
<feature type="region of interest" description="Disordered" evidence="2">
    <location>
        <begin position="483"/>
        <end position="509"/>
    </location>
</feature>
<feature type="compositionally biased region" description="Acidic residues" evidence="2">
    <location>
        <begin position="275"/>
        <end position="285"/>
    </location>
</feature>
<evidence type="ECO:0000256" key="1">
    <source>
        <dbReference type="HAMAP-Rule" id="MF_00844"/>
    </source>
</evidence>
<dbReference type="KEGG" id="sawl:NGM29_09330"/>
<gene>
    <name evidence="1" type="primary">rqcH</name>
    <name evidence="4" type="ORF">NGM29_09330</name>
</gene>
<dbReference type="GO" id="GO:0043023">
    <property type="term" value="F:ribosomal large subunit binding"/>
    <property type="evidence" value="ECO:0007669"/>
    <property type="project" value="UniProtKB-UniRule"/>
</dbReference>
<feature type="compositionally biased region" description="Acidic residues" evidence="2">
    <location>
        <begin position="489"/>
        <end position="507"/>
    </location>
</feature>
<dbReference type="InterPro" id="IPR051608">
    <property type="entry name" value="RQC_Subunit_NEMF"/>
</dbReference>
<dbReference type="PANTHER" id="PTHR15239:SF6">
    <property type="entry name" value="RIBOSOME QUALITY CONTROL COMPLEX SUBUNIT NEMF"/>
    <property type="match status" value="1"/>
</dbReference>
<keyword evidence="1" id="KW-0648">Protein biosynthesis</keyword>
<proteinExistence type="inferred from homology"/>
<evidence type="ECO:0000313" key="5">
    <source>
        <dbReference type="Proteomes" id="UP001056855"/>
    </source>
</evidence>
<name>A0A9E7N8F4_9EURY</name>
<dbReference type="GO" id="GO:0019843">
    <property type="term" value="F:rRNA binding"/>
    <property type="evidence" value="ECO:0007669"/>
    <property type="project" value="UniProtKB-UniRule"/>
</dbReference>
<keyword evidence="1" id="KW-0699">rRNA-binding</keyword>
<dbReference type="PANTHER" id="PTHR15239">
    <property type="entry name" value="NUCLEAR EXPORT MEDIATOR FACTOR NEMF"/>
    <property type="match status" value="1"/>
</dbReference>
<comment type="similarity">
    <text evidence="1">Belongs to the NEMF family.</text>
</comment>
<dbReference type="HAMAP" id="MF_00844_A">
    <property type="entry name" value="RqcH_A"/>
    <property type="match status" value="1"/>
</dbReference>
<dbReference type="NCBIfam" id="NF041120">
    <property type="entry name" value="RqcH_arch"/>
    <property type="match status" value="1"/>
</dbReference>
<feature type="region of interest" description="Disordered" evidence="2">
    <location>
        <begin position="250"/>
        <end position="294"/>
    </location>
</feature>
<feature type="domain" description="NFACT RNA-binding" evidence="3">
    <location>
        <begin position="527"/>
        <end position="644"/>
    </location>
</feature>
<dbReference type="Proteomes" id="UP001056855">
    <property type="component" value="Chromosome"/>
</dbReference>
<dbReference type="Pfam" id="PF05670">
    <property type="entry name" value="NFACT-R_1"/>
    <property type="match status" value="1"/>
</dbReference>
<sequence>MSTEPKQELTSVDLAALVGELGSYEGAKVDKAYLYGDDLVRLKMRDFDRGRVELMLEVGDRKRVHTVSPERVPDAPGRPPQFAMMLRNRLSGADFVGVEQYEFDRILEFVFDREDGMTRIIVELFGQGNVAVTNREYEVIDSLETVRLKSRTVVPGSRYEFPESRVNPLTVSREAFDQQMDDSDTDVVRTLATQLNFGGLYAEELCTRAGVEKTLDIEDASEDEYERIYQAIERLALDLRNATLEPRVYLEGEGNDGSGDSESNDENGDSGGDGNSDDVDAERDDETNAHVVDVTPFPLEEHEGLASESHETFNGALEEYFFRLDLDADEPDPRDQRPDFEEQIAKHQRIIDQQEGAIQGFDEQAEAEREKAELLYAHYGTVDDLLSTVRSARDDGVPWGEIAGRLDEAKEEGMDAAQPFVDVNGKEGTVTIRLEGDPITLLVEDGVEKNADRLYTEAKRIAEKKEGALAAIEDTREELAEIERRRDEWETDDSDEEAADEEGDDERDWLAEPSVPIRQNEQWYERFRWFRTSDDYLVIGGRNADQNEELVKKYLERGDRVLHTQAHGGPVTVLKATDPSEASSGDIEIPDSSVEEAAQFAVSYSSVWKDGRYAGDVYVVDSDQVSKTPESGEYLEKGGFAIRGDRTYLDDTPVGVAVGIQCEPYTRVVGGPPSAIEGQAVTTIEVEPGRFAQADAAKRIYRELRERFADESFVRKIASPDQIAHFLPPGGSRLLEE</sequence>
<dbReference type="GeneID" id="73290246"/>
<dbReference type="Pfam" id="PF05833">
    <property type="entry name" value="NFACT_N"/>
    <property type="match status" value="2"/>
</dbReference>
<dbReference type="RefSeq" id="WP_254155688.1">
    <property type="nucleotide sequence ID" value="NZ_CP100355.1"/>
</dbReference>
<dbReference type="EMBL" id="CP100355">
    <property type="protein sequence ID" value="UTF52012.1"/>
    <property type="molecule type" value="Genomic_DNA"/>
</dbReference>
<keyword evidence="1" id="KW-0694">RNA-binding</keyword>
<organism evidence="4 5">
    <name type="scientific">Natronosalvus rutilus</name>
    <dbReference type="NCBI Taxonomy" id="2953753"/>
    <lineage>
        <taxon>Archaea</taxon>
        <taxon>Methanobacteriati</taxon>
        <taxon>Methanobacteriota</taxon>
        <taxon>Stenosarchaea group</taxon>
        <taxon>Halobacteria</taxon>
        <taxon>Halobacteriales</taxon>
        <taxon>Natrialbaceae</taxon>
        <taxon>Natronosalvus</taxon>
    </lineage>
</organism>